<organism evidence="2 3">
    <name type="scientific">Cryptosporangium minutisporangium</name>
    <dbReference type="NCBI Taxonomy" id="113569"/>
    <lineage>
        <taxon>Bacteria</taxon>
        <taxon>Bacillati</taxon>
        <taxon>Actinomycetota</taxon>
        <taxon>Actinomycetes</taxon>
        <taxon>Cryptosporangiales</taxon>
        <taxon>Cryptosporangiaceae</taxon>
        <taxon>Cryptosporangium</taxon>
    </lineage>
</organism>
<comment type="caution">
    <text evidence="2">The sequence shown here is derived from an EMBL/GenBank/DDBJ whole genome shotgun (WGS) entry which is preliminary data.</text>
</comment>
<feature type="region of interest" description="Disordered" evidence="1">
    <location>
        <begin position="304"/>
        <end position="335"/>
    </location>
</feature>
<keyword evidence="3" id="KW-1185">Reference proteome</keyword>
<gene>
    <name evidence="2" type="ORF">GCM10020369_40980</name>
</gene>
<name>A0ABP6T1G4_9ACTN</name>
<evidence type="ECO:0000256" key="1">
    <source>
        <dbReference type="SAM" id="MobiDB-lite"/>
    </source>
</evidence>
<protein>
    <submittedName>
        <fullName evidence="2">Uncharacterized protein</fullName>
    </submittedName>
</protein>
<reference evidence="3" key="1">
    <citation type="journal article" date="2019" name="Int. J. Syst. Evol. Microbiol.">
        <title>The Global Catalogue of Microorganisms (GCM) 10K type strain sequencing project: providing services to taxonomists for standard genome sequencing and annotation.</title>
        <authorList>
            <consortium name="The Broad Institute Genomics Platform"/>
            <consortium name="The Broad Institute Genome Sequencing Center for Infectious Disease"/>
            <person name="Wu L."/>
            <person name="Ma J."/>
        </authorList>
    </citation>
    <scope>NUCLEOTIDE SEQUENCE [LARGE SCALE GENOMIC DNA]</scope>
    <source>
        <strain evidence="3">JCM 9458</strain>
    </source>
</reference>
<sequence length="390" mass="37114">MPPARRIGTAAVAAVTTRALQRAGTRLPASLTAALARTNHRGEPVTLAEGPAVALGATFAAVLGAALGAPESGVNRRIAVAAAVAGLGSAVVGAYDDIVGARPEQRADKGFRGHLRALRAGRVSAGAVKVAGVGASALVAGALLGSGAVGSGRGSGRPSRSPLGVAVDTALAATVIAGAANVVNLFDLRPGRALKVGLLAAGPLLAGPGRPVGEGRDAAAAVAGAVSGAALAALPDDLGERSMLGDAGANAIGALLGVAAVAHLGRPGRAAVGAGLIGLMAASERVSFTAVIARTPALNTIDLWGRRPPAASAPTTSAAASPAPATADEAVSEGGGSLPVAGRFSELAAEVPVADVSAAEVTAAPTVPATGESATGKPVSGEPGPGAGGR</sequence>
<evidence type="ECO:0000313" key="2">
    <source>
        <dbReference type="EMBL" id="GAA3389728.1"/>
    </source>
</evidence>
<dbReference type="Proteomes" id="UP001501676">
    <property type="component" value="Unassembled WGS sequence"/>
</dbReference>
<proteinExistence type="predicted"/>
<dbReference type="EMBL" id="BAAAYN010000025">
    <property type="protein sequence ID" value="GAA3389728.1"/>
    <property type="molecule type" value="Genomic_DNA"/>
</dbReference>
<feature type="region of interest" description="Disordered" evidence="1">
    <location>
        <begin position="364"/>
        <end position="390"/>
    </location>
</feature>
<accession>A0ABP6T1G4</accession>
<feature type="compositionally biased region" description="Low complexity" evidence="1">
    <location>
        <begin position="308"/>
        <end position="327"/>
    </location>
</feature>
<evidence type="ECO:0000313" key="3">
    <source>
        <dbReference type="Proteomes" id="UP001501676"/>
    </source>
</evidence>